<feature type="region of interest" description="Disordered" evidence="1">
    <location>
        <begin position="67"/>
        <end position="87"/>
    </location>
</feature>
<feature type="region of interest" description="Disordered" evidence="1">
    <location>
        <begin position="993"/>
        <end position="1014"/>
    </location>
</feature>
<dbReference type="Proteomes" id="UP000054270">
    <property type="component" value="Unassembled WGS sequence"/>
</dbReference>
<organism evidence="3 4">
    <name type="scientific">Hypholoma sublateritium (strain FD-334 SS-4)</name>
    <dbReference type="NCBI Taxonomy" id="945553"/>
    <lineage>
        <taxon>Eukaryota</taxon>
        <taxon>Fungi</taxon>
        <taxon>Dikarya</taxon>
        <taxon>Basidiomycota</taxon>
        <taxon>Agaricomycotina</taxon>
        <taxon>Agaricomycetes</taxon>
        <taxon>Agaricomycetidae</taxon>
        <taxon>Agaricales</taxon>
        <taxon>Agaricineae</taxon>
        <taxon>Strophariaceae</taxon>
        <taxon>Hypholoma</taxon>
    </lineage>
</organism>
<dbReference type="Pfam" id="PF20231">
    <property type="entry name" value="DUF6589"/>
    <property type="match status" value="1"/>
</dbReference>
<sequence>MVLSEQQLNLRGPPQTPVKNILDIPEQPTTPWVTPQSHFPSYPASLSVNSPIYVPPPYQCASCAKRPADENRSPMAGPSRKRIKPPAQVERTIQDKLDMFFDFIANELNWTYGDVLFHTSCSSYGKKSDSHFFHGRGTFTTAHILHNWLHHPFGRDGRLSPLMFTLDTPYINIKPVRPAITSFAAQIVAKQMAHEAEEAVKLSSGLHVSISSKDPQEMLVSWPNIGSATFEHTREVIKRLQPLTWSLVVNTAVRQKKDILTRKTRPPEIVATNIISIMNFSRSSQANLLPLATGILFFGSSVNFDIFRHHSHIGNVPAYSTILCAMRVLSNREGEDTLAHGLDLSTIGVIRLDNVQNYHRQRDPGIGRENKLNIGLAATYFEIEDVDISAFDLDNKRDRIAEGQRKTLTTEKLISYIDSSHLETVGMLQWINTLLHYIPELAYLKDHLSMLYSTRATKQQLPIKPTKIHPLASSSRNETVLTDFKAALHDFLGQIGQTPEKFKRQIIPIGGDGLTFDKMLMLKEFLQLEDNEFESLEIMEPLLEWWHTLWTDLSRLYGAHWGDDLATDPSSLGHSAAKIGRKKPSNLKKVDYYPNAQLAYLVLDVRMLDCWRIHYGSDDIFAYFTEKACKNELPTFEDLEISARQLYRNYISSRGQQRAMLGIQVNPACPNSSANIPIGSRWTEERQKPLVPPKQKKNGAAKPTDEFKGDQVLARSISFMRDTFLSREASIAMADGDVGRLYEVIKVMLFTFAGSTHTNYTAYLLETITKLEMECSDELKKALLHLSLVNLTGRKGRFSAGDYIQEYFNRLLEAVVHRKGSNYGDAFIRNVWSRNLAQVACLKNTWLGGVGLASHAARHTGAKTAAEVRILLAVYQETELHALRPGRILDADLYVDDFTKGFVKLSEGKLKKWIHKTTRARGLKNRNTIVSNLNVSDDEDDLLNDVLSSDQTDVPTHFGTMEFINGELVFTSVDMDEEAAQIIQLVDDEENGLYSDEDSEDLVDSTVDSGPEDI</sequence>
<evidence type="ECO:0000313" key="4">
    <source>
        <dbReference type="Proteomes" id="UP000054270"/>
    </source>
</evidence>
<accession>A0A0D2N927</accession>
<feature type="compositionally biased region" description="Acidic residues" evidence="1">
    <location>
        <begin position="993"/>
        <end position="1003"/>
    </location>
</feature>
<name>A0A0D2N927_HYPSF</name>
<protein>
    <recommendedName>
        <fullName evidence="2">DUF6589 domain-containing protein</fullName>
    </recommendedName>
</protein>
<feature type="region of interest" description="Disordered" evidence="1">
    <location>
        <begin position="684"/>
        <end position="705"/>
    </location>
</feature>
<proteinExistence type="predicted"/>
<gene>
    <name evidence="3" type="ORF">HYPSUDRAFT_73126</name>
</gene>
<dbReference type="OrthoDB" id="3256296at2759"/>
<dbReference type="OMA" id="SGHHITP"/>
<dbReference type="AlphaFoldDB" id="A0A0D2N927"/>
<keyword evidence="4" id="KW-1185">Reference proteome</keyword>
<evidence type="ECO:0000313" key="3">
    <source>
        <dbReference type="EMBL" id="KJA13171.1"/>
    </source>
</evidence>
<dbReference type="InterPro" id="IPR046496">
    <property type="entry name" value="DUF6589"/>
</dbReference>
<dbReference type="STRING" id="945553.A0A0D2N927"/>
<evidence type="ECO:0000256" key="1">
    <source>
        <dbReference type="SAM" id="MobiDB-lite"/>
    </source>
</evidence>
<dbReference type="EMBL" id="KN817775">
    <property type="protein sequence ID" value="KJA13171.1"/>
    <property type="molecule type" value="Genomic_DNA"/>
</dbReference>
<evidence type="ECO:0000259" key="2">
    <source>
        <dbReference type="Pfam" id="PF20231"/>
    </source>
</evidence>
<feature type="domain" description="DUF6589" evidence="2">
    <location>
        <begin position="404"/>
        <end position="859"/>
    </location>
</feature>
<reference evidence="4" key="1">
    <citation type="submission" date="2014-04" db="EMBL/GenBank/DDBJ databases">
        <title>Evolutionary Origins and Diversification of the Mycorrhizal Mutualists.</title>
        <authorList>
            <consortium name="DOE Joint Genome Institute"/>
            <consortium name="Mycorrhizal Genomics Consortium"/>
            <person name="Kohler A."/>
            <person name="Kuo A."/>
            <person name="Nagy L.G."/>
            <person name="Floudas D."/>
            <person name="Copeland A."/>
            <person name="Barry K.W."/>
            <person name="Cichocki N."/>
            <person name="Veneault-Fourrey C."/>
            <person name="LaButti K."/>
            <person name="Lindquist E.A."/>
            <person name="Lipzen A."/>
            <person name="Lundell T."/>
            <person name="Morin E."/>
            <person name="Murat C."/>
            <person name="Riley R."/>
            <person name="Ohm R."/>
            <person name="Sun H."/>
            <person name="Tunlid A."/>
            <person name="Henrissat B."/>
            <person name="Grigoriev I.V."/>
            <person name="Hibbett D.S."/>
            <person name="Martin F."/>
        </authorList>
    </citation>
    <scope>NUCLEOTIDE SEQUENCE [LARGE SCALE GENOMIC DNA]</scope>
    <source>
        <strain evidence="4">FD-334 SS-4</strain>
    </source>
</reference>